<name>A0A7S9S6N9_9BACT</name>
<reference evidence="2 3" key="2">
    <citation type="journal article" date="2020" name="Microb. Genom.">
        <title>Analysis of complete Campylobacter concisus genomes identifies genomospecies features, secretion systems and novel plasmids and their association with severe ulcerative colitis.</title>
        <authorList>
            <person name="Liu F."/>
            <person name="Chen S."/>
            <person name="Luu L.D.W."/>
            <person name="Lee S.A."/>
            <person name="Tay A.C.Y."/>
            <person name="Wu R."/>
            <person name="Riordan S.M."/>
            <person name="Lan R."/>
            <person name="Liu L."/>
            <person name="Zhang L."/>
        </authorList>
    </citation>
    <scope>NUCLEOTIDE SEQUENCE [LARGE SCALE GENOMIC DNA]</scope>
    <source>
        <strain evidence="2 3">H16O-S1</strain>
    </source>
</reference>
<dbReference type="InterPro" id="IPR012902">
    <property type="entry name" value="N_methyl_site"/>
</dbReference>
<sequence>MVKRSGFSLIELILSVLVVAIVSVSLPLAIKTTSNLSEQALMQEGVMSAKTYMSLILKAPFAPQVLVAGSANPATHMEEAITYPLIICEPNGANPNFFNDSGIKGDGHRILAYPYQHSTPIPCSQKPANSTLPEATTSANLAIKTIKSYYDGRTKTINSTTSDRKNRDFIVDISMKSEVKEGTDKFIINAANPINQKDVNEIKITTSLFKHGSGNEEIKNVFYGYAFNVGESGTLSVKEWQ</sequence>
<evidence type="ECO:0000256" key="1">
    <source>
        <dbReference type="SAM" id="Phobius"/>
    </source>
</evidence>
<organism evidence="2 3">
    <name type="scientific">Campylobacter concisus</name>
    <dbReference type="NCBI Taxonomy" id="199"/>
    <lineage>
        <taxon>Bacteria</taxon>
        <taxon>Pseudomonadati</taxon>
        <taxon>Campylobacterota</taxon>
        <taxon>Epsilonproteobacteria</taxon>
        <taxon>Campylobacterales</taxon>
        <taxon>Campylobacteraceae</taxon>
        <taxon>Campylobacter</taxon>
    </lineage>
</organism>
<keyword evidence="1" id="KW-1133">Transmembrane helix</keyword>
<reference evidence="2 3" key="1">
    <citation type="journal article" date="2018" name="Emerg. Microbes Infect.">
        <title>Genomic analysis of oral Campylobacter concisus strains identified a potential bacterial molecular marker associated with active Crohn's disease.</title>
        <authorList>
            <person name="Liu F."/>
            <person name="Ma R."/>
            <person name="Tay C.Y.A."/>
            <person name="Octavia S."/>
            <person name="Lan R."/>
            <person name="Chung H.K.L."/>
            <person name="Riordan S.M."/>
            <person name="Grimm M.C."/>
            <person name="Leong R.W."/>
            <person name="Tanaka M.M."/>
            <person name="Connor S."/>
            <person name="Zhang L."/>
        </authorList>
    </citation>
    <scope>NUCLEOTIDE SEQUENCE [LARGE SCALE GENOMIC DNA]</scope>
    <source>
        <strain evidence="2 3">H16O-S1</strain>
    </source>
</reference>
<dbReference type="EMBL" id="CP049263">
    <property type="protein sequence ID" value="QPH97357.1"/>
    <property type="molecule type" value="Genomic_DNA"/>
</dbReference>
<protein>
    <submittedName>
        <fullName evidence="2">Prepilin-type N-terminal cleavage/methylation domain-containing protein</fullName>
    </submittedName>
</protein>
<dbReference type="RefSeq" id="WP_107848215.1">
    <property type="nucleotide sequence ID" value="NZ_CABPTT010000001.1"/>
</dbReference>
<dbReference type="PROSITE" id="PS00409">
    <property type="entry name" value="PROKAR_NTER_METHYL"/>
    <property type="match status" value="1"/>
</dbReference>
<gene>
    <name evidence="2" type="ORF">CVS89_03555</name>
</gene>
<dbReference type="NCBIfam" id="TIGR02532">
    <property type="entry name" value="IV_pilin_GFxxxE"/>
    <property type="match status" value="1"/>
</dbReference>
<evidence type="ECO:0000313" key="2">
    <source>
        <dbReference type="EMBL" id="QPH97357.1"/>
    </source>
</evidence>
<dbReference type="AlphaFoldDB" id="A0A7S9S6N9"/>
<feature type="transmembrane region" description="Helical" evidence="1">
    <location>
        <begin position="12"/>
        <end position="30"/>
    </location>
</feature>
<keyword evidence="1" id="KW-0472">Membrane</keyword>
<proteinExistence type="predicted"/>
<accession>A0A7S9S6N9</accession>
<keyword evidence="1" id="KW-0812">Transmembrane</keyword>
<dbReference type="Proteomes" id="UP000594571">
    <property type="component" value="Chromosome"/>
</dbReference>
<evidence type="ECO:0000313" key="3">
    <source>
        <dbReference type="Proteomes" id="UP000594571"/>
    </source>
</evidence>